<comment type="caution">
    <text evidence="1">The sequence shown here is derived from an EMBL/GenBank/DDBJ whole genome shotgun (WGS) entry which is preliminary data.</text>
</comment>
<organism evidence="1 2">
    <name type="scientific">Lunasporangiospora selenospora</name>
    <dbReference type="NCBI Taxonomy" id="979761"/>
    <lineage>
        <taxon>Eukaryota</taxon>
        <taxon>Fungi</taxon>
        <taxon>Fungi incertae sedis</taxon>
        <taxon>Mucoromycota</taxon>
        <taxon>Mortierellomycotina</taxon>
        <taxon>Mortierellomycetes</taxon>
        <taxon>Mortierellales</taxon>
        <taxon>Mortierellaceae</taxon>
        <taxon>Lunasporangiospora</taxon>
    </lineage>
</organism>
<evidence type="ECO:0000313" key="2">
    <source>
        <dbReference type="Proteomes" id="UP000780801"/>
    </source>
</evidence>
<name>A0A9P6FKS3_9FUNG</name>
<dbReference type="EMBL" id="JAABOA010006215">
    <property type="protein sequence ID" value="KAF9568566.1"/>
    <property type="molecule type" value="Genomic_DNA"/>
</dbReference>
<keyword evidence="2" id="KW-1185">Reference proteome</keyword>
<proteinExistence type="predicted"/>
<dbReference type="Proteomes" id="UP000780801">
    <property type="component" value="Unassembled WGS sequence"/>
</dbReference>
<protein>
    <submittedName>
        <fullName evidence="1">Uncharacterized protein</fullName>
    </submittedName>
</protein>
<sequence length="87" mass="8287">MAVHGCHRGSSAIGVVAAGQDVSDIVVAADLGAIEATVVKAVAPDADVATGAGATGPGHCPEEIAAVVAEVAAGAVAAGQKETCRLR</sequence>
<gene>
    <name evidence="1" type="ORF">BGW38_008828</name>
</gene>
<reference evidence="1" key="1">
    <citation type="journal article" date="2020" name="Fungal Divers.">
        <title>Resolving the Mortierellaceae phylogeny through synthesis of multi-gene phylogenetics and phylogenomics.</title>
        <authorList>
            <person name="Vandepol N."/>
            <person name="Liber J."/>
            <person name="Desiro A."/>
            <person name="Na H."/>
            <person name="Kennedy M."/>
            <person name="Barry K."/>
            <person name="Grigoriev I.V."/>
            <person name="Miller A.N."/>
            <person name="O'Donnell K."/>
            <person name="Stajich J.E."/>
            <person name="Bonito G."/>
        </authorList>
    </citation>
    <scope>NUCLEOTIDE SEQUENCE</scope>
    <source>
        <strain evidence="1">KOD1015</strain>
    </source>
</reference>
<accession>A0A9P6FKS3</accession>
<feature type="non-terminal residue" evidence="1">
    <location>
        <position position="87"/>
    </location>
</feature>
<dbReference type="AlphaFoldDB" id="A0A9P6FKS3"/>
<evidence type="ECO:0000313" key="1">
    <source>
        <dbReference type="EMBL" id="KAF9568566.1"/>
    </source>
</evidence>